<dbReference type="EMBL" id="BAAANC010000001">
    <property type="protein sequence ID" value="GAA1510044.1"/>
    <property type="molecule type" value="Genomic_DNA"/>
</dbReference>
<dbReference type="Proteomes" id="UP001500363">
    <property type="component" value="Unassembled WGS sequence"/>
</dbReference>
<sequence length="370" mass="39148">MRRALLLVVVLLLATACSEDKPQQAQAVIWSQVQLPAEPVVLAGHGEQLLVGLRDRKAKVVPRLLVIEGDRQSEIKLSPNASSPYAALAVWKSIAYDGRRVLALGGAAGGAHSNVRWTVWTGTTSAVQELPQEFNTFGGPDAGTLYSAVIAPAGQALLGAWASRTSGLDAAVWLPDGTKWIRQDSAGTVLRSTPGLLPGPGDATVFGDAIVQTGSQVRLAPNVVRQEAAVWTSRRLNDGWSGFALPEAGERSHGQRVTCGDKLCTVAGWVEGKLALWQFDPARPDSARRLKGVPDIAVGDKTPLPPPILEDDQIVQVVAEGNQVKVLRGTDGAWTVRTSDGPTGDVTDARLVGSTLYLIAGNTLWKSAAE</sequence>
<proteinExistence type="predicted"/>
<name>A0ABN2A3N2_9ACTN</name>
<protein>
    <submittedName>
        <fullName evidence="1">Uncharacterized protein</fullName>
    </submittedName>
</protein>
<evidence type="ECO:0000313" key="2">
    <source>
        <dbReference type="Proteomes" id="UP001500363"/>
    </source>
</evidence>
<dbReference type="RefSeq" id="WP_344168307.1">
    <property type="nucleotide sequence ID" value="NZ_BAAANC010000001.1"/>
</dbReference>
<comment type="caution">
    <text evidence="1">The sequence shown here is derived from an EMBL/GenBank/DDBJ whole genome shotgun (WGS) entry which is preliminary data.</text>
</comment>
<evidence type="ECO:0000313" key="1">
    <source>
        <dbReference type="EMBL" id="GAA1510044.1"/>
    </source>
</evidence>
<accession>A0ABN2A3N2</accession>
<keyword evidence="2" id="KW-1185">Reference proteome</keyword>
<organism evidence="1 2">
    <name type="scientific">Kribbella lupini</name>
    <dbReference type="NCBI Taxonomy" id="291602"/>
    <lineage>
        <taxon>Bacteria</taxon>
        <taxon>Bacillati</taxon>
        <taxon>Actinomycetota</taxon>
        <taxon>Actinomycetes</taxon>
        <taxon>Propionibacteriales</taxon>
        <taxon>Kribbellaceae</taxon>
        <taxon>Kribbella</taxon>
    </lineage>
</organism>
<dbReference type="PROSITE" id="PS51257">
    <property type="entry name" value="PROKAR_LIPOPROTEIN"/>
    <property type="match status" value="1"/>
</dbReference>
<reference evidence="1 2" key="1">
    <citation type="journal article" date="2019" name="Int. J. Syst. Evol. Microbiol.">
        <title>The Global Catalogue of Microorganisms (GCM) 10K type strain sequencing project: providing services to taxonomists for standard genome sequencing and annotation.</title>
        <authorList>
            <consortium name="The Broad Institute Genomics Platform"/>
            <consortium name="The Broad Institute Genome Sequencing Center for Infectious Disease"/>
            <person name="Wu L."/>
            <person name="Ma J."/>
        </authorList>
    </citation>
    <scope>NUCLEOTIDE SEQUENCE [LARGE SCALE GENOMIC DNA]</scope>
    <source>
        <strain evidence="1 2">JCM 14303</strain>
    </source>
</reference>
<gene>
    <name evidence="1" type="ORF">GCM10009741_03850</name>
</gene>